<protein>
    <submittedName>
        <fullName evidence="1">Uncharacterized protein</fullName>
    </submittedName>
</protein>
<accession>A0ACB9ZXJ9</accession>
<organism evidence="1 2">
    <name type="scientific">Catharanthus roseus</name>
    <name type="common">Madagascar periwinkle</name>
    <name type="synonym">Vinca rosea</name>
    <dbReference type="NCBI Taxonomy" id="4058"/>
    <lineage>
        <taxon>Eukaryota</taxon>
        <taxon>Viridiplantae</taxon>
        <taxon>Streptophyta</taxon>
        <taxon>Embryophyta</taxon>
        <taxon>Tracheophyta</taxon>
        <taxon>Spermatophyta</taxon>
        <taxon>Magnoliopsida</taxon>
        <taxon>eudicotyledons</taxon>
        <taxon>Gunneridae</taxon>
        <taxon>Pentapetalae</taxon>
        <taxon>asterids</taxon>
        <taxon>lamiids</taxon>
        <taxon>Gentianales</taxon>
        <taxon>Apocynaceae</taxon>
        <taxon>Rauvolfioideae</taxon>
        <taxon>Vinceae</taxon>
        <taxon>Catharanthinae</taxon>
        <taxon>Catharanthus</taxon>
    </lineage>
</organism>
<keyword evidence="2" id="KW-1185">Reference proteome</keyword>
<comment type="caution">
    <text evidence="1">The sequence shown here is derived from an EMBL/GenBank/DDBJ whole genome shotgun (WGS) entry which is preliminary data.</text>
</comment>
<reference evidence="2" key="1">
    <citation type="journal article" date="2023" name="Nat. Plants">
        <title>Single-cell RNA sequencing provides a high-resolution roadmap for understanding the multicellular compartmentation of specialized metabolism.</title>
        <authorList>
            <person name="Sun S."/>
            <person name="Shen X."/>
            <person name="Li Y."/>
            <person name="Li Y."/>
            <person name="Wang S."/>
            <person name="Li R."/>
            <person name="Zhang H."/>
            <person name="Shen G."/>
            <person name="Guo B."/>
            <person name="Wei J."/>
            <person name="Xu J."/>
            <person name="St-Pierre B."/>
            <person name="Chen S."/>
            <person name="Sun C."/>
        </authorList>
    </citation>
    <scope>NUCLEOTIDE SEQUENCE [LARGE SCALE GENOMIC DNA]</scope>
</reference>
<dbReference type="EMBL" id="CM044707">
    <property type="protein sequence ID" value="KAI5653244.1"/>
    <property type="molecule type" value="Genomic_DNA"/>
</dbReference>
<evidence type="ECO:0000313" key="1">
    <source>
        <dbReference type="EMBL" id="KAI5653244.1"/>
    </source>
</evidence>
<sequence>MDSFEDYLHENDVFEGNEDPNMFEEFLESEEYIDHGQLFTTHQIFKLKVELVDWAKETAMKANTYLIINRYLKSRTFDCRPYVTLACERGGAIRKYTKPRVDDEEEVPIKNAQKIYNVVAKIKKNRMQGRNTVEEVLYLSAQRGYTVFYRNAEDSVLRNIVVAHPTSIVMIRTWPYVPIMDTTYKMNKESRLMPVIEDVFSKSYHMLCRRYIDQNVLAKLTEMVKDEEVATRVWTSEVLHFGVETTNRAESKHLVLKLWLSTCHGDLDIVTFGTEAMALNVSW</sequence>
<proteinExistence type="predicted"/>
<gene>
    <name evidence="1" type="ORF">M9H77_30431</name>
</gene>
<dbReference type="Proteomes" id="UP001060085">
    <property type="component" value="Linkage Group LG07"/>
</dbReference>
<name>A0ACB9ZXJ9_CATRO</name>
<evidence type="ECO:0000313" key="2">
    <source>
        <dbReference type="Proteomes" id="UP001060085"/>
    </source>
</evidence>